<dbReference type="InterPro" id="IPR020807">
    <property type="entry name" value="PKS_DH"/>
</dbReference>
<dbReference type="SMART" id="SM00823">
    <property type="entry name" value="PKS_PP"/>
    <property type="match status" value="1"/>
</dbReference>
<keyword evidence="1" id="KW-0596">Phosphopantetheine</keyword>
<dbReference type="InterPro" id="IPR014031">
    <property type="entry name" value="Ketoacyl_synth_C"/>
</dbReference>
<dbReference type="InterPro" id="IPR001227">
    <property type="entry name" value="Ac_transferase_dom_sf"/>
</dbReference>
<dbReference type="Gene3D" id="3.40.50.150">
    <property type="entry name" value="Vaccinia Virus protein VP39"/>
    <property type="match status" value="1"/>
</dbReference>
<dbReference type="SUPFAM" id="SSF55048">
    <property type="entry name" value="Probable ACP-binding domain of malonyl-CoA ACP transacylase"/>
    <property type="match status" value="1"/>
</dbReference>
<evidence type="ECO:0000259" key="10">
    <source>
        <dbReference type="PROSITE" id="PS52019"/>
    </source>
</evidence>
<keyword evidence="4" id="KW-0521">NADP</keyword>
<dbReference type="InterPro" id="IPR029063">
    <property type="entry name" value="SAM-dependent_MTases_sf"/>
</dbReference>
<feature type="domain" description="Ketosynthase family 3 (KS3)" evidence="9">
    <location>
        <begin position="1"/>
        <end position="209"/>
    </location>
</feature>
<dbReference type="Pfam" id="PF00109">
    <property type="entry name" value="ketoacyl-synt"/>
    <property type="match status" value="1"/>
</dbReference>
<dbReference type="InterPro" id="IPR020843">
    <property type="entry name" value="ER"/>
</dbReference>
<dbReference type="InterPro" id="IPR020841">
    <property type="entry name" value="PKS_Beta-ketoAc_synthase_dom"/>
</dbReference>
<evidence type="ECO:0000256" key="4">
    <source>
        <dbReference type="ARBA" id="ARBA00022857"/>
    </source>
</evidence>
<dbReference type="SUPFAM" id="SSF47336">
    <property type="entry name" value="ACP-like"/>
    <property type="match status" value="1"/>
</dbReference>
<feature type="region of interest" description="C-terminal hotdog fold" evidence="7">
    <location>
        <begin position="737"/>
        <end position="885"/>
    </location>
</feature>
<reference evidence="11 12" key="1">
    <citation type="journal article" date="2023" name="G3 (Bethesda)">
        <title>A chromosome-level genome assembly of Zasmidium syzygii isolated from banana leaves.</title>
        <authorList>
            <person name="van Westerhoven A.C."/>
            <person name="Mehrabi R."/>
            <person name="Talebi R."/>
            <person name="Steentjes M.B.F."/>
            <person name="Corcolon B."/>
            <person name="Chong P.A."/>
            <person name="Kema G.H.J."/>
            <person name="Seidl M.F."/>
        </authorList>
    </citation>
    <scope>NUCLEOTIDE SEQUENCE [LARGE SCALE GENOMIC DNA]</scope>
    <source>
        <strain evidence="11 12">P124</strain>
    </source>
</reference>
<dbReference type="PROSITE" id="PS52004">
    <property type="entry name" value="KS3_2"/>
    <property type="match status" value="1"/>
</dbReference>
<protein>
    <recommendedName>
        <fullName evidence="13">Polyketide synthase</fullName>
    </recommendedName>
</protein>
<evidence type="ECO:0000313" key="12">
    <source>
        <dbReference type="Proteomes" id="UP001305779"/>
    </source>
</evidence>
<dbReference type="PANTHER" id="PTHR43775:SF28">
    <property type="entry name" value="SYNTHASE, PUTATIVE-RELATED"/>
    <property type="match status" value="1"/>
</dbReference>
<dbReference type="InterPro" id="IPR057326">
    <property type="entry name" value="KR_dom"/>
</dbReference>
<keyword evidence="6" id="KW-0012">Acyltransferase</keyword>
<dbReference type="CDD" id="cd00833">
    <property type="entry name" value="PKS"/>
    <property type="match status" value="1"/>
</dbReference>
<dbReference type="InterPro" id="IPR049900">
    <property type="entry name" value="PKS_mFAS_DH"/>
</dbReference>
<dbReference type="SUPFAM" id="SSF53335">
    <property type="entry name" value="S-adenosyl-L-methionine-dependent methyltransferases"/>
    <property type="match status" value="1"/>
</dbReference>
<evidence type="ECO:0000256" key="5">
    <source>
        <dbReference type="ARBA" id="ARBA00023268"/>
    </source>
</evidence>
<dbReference type="InterPro" id="IPR009081">
    <property type="entry name" value="PP-bd_ACP"/>
</dbReference>
<dbReference type="Pfam" id="PF00698">
    <property type="entry name" value="Acyl_transf_1"/>
    <property type="match status" value="1"/>
</dbReference>
<evidence type="ECO:0000256" key="6">
    <source>
        <dbReference type="ARBA" id="ARBA00023315"/>
    </source>
</evidence>
<sequence length="2122" mass="231126">MSEQGVLSPDGSCKTFSSEANGYARGEAIVGVFVKPLEDAIREGNSIRAVIRATSTNHGGRSAGFTVPNQEAQEDVIRKAYQQAGFDMSETGYFECHGTGTPLGDPIETKAVANCFKKSGITIGSTKPNFGHTEGASGLLSLLKAVLMLENRAIPPSIKYLPRNRNIRWETGKLTLAEKSLPWPQDRRERVSVNSFGLGGSNAHAIVDSAVVCQTSSSVPLSGGDEAPQLLLYSANSQKSLDALSGAYASFLKEASVSVADVAYSLARGREYLKYRSFSVVRGNSIVTSPQALKPSSRTPKIVMVFTGQGAQWPGMANELLLSNETFRRSIQTLIDYLKTTLGNDAPDWTIEQELQRPPETSRLGLAEFSQPLCTAVQIALVDTLRSLGVDADAVVGHSSGEIAGAYIAGALSAGEAVITALYRGIAAKTQTKSGAMAALGMSVREAEEFLLPGTVIACDNSPRSVTISGDTKSVEEVLSSIRRTNPDIFVRKLAVDKAYHSHHMAEIGNAYNALLEHRIVVYWTRMPGLVPESPVLFTGAVSNLLGYFLDQEVILLEIGPHSALAGPLKQIMAATPNKATYIPTLIRSQDAVESLLSSVGKLFSLHVPLDVAALFPSGSCYNTAWLKHHRVDGDILFPFAGYIAIAGEAVRQVTKIEKAFRLRHVVVTTAMLLSEEEPTEIITTLRPLQLTVSEQSSWYEFTISAYNGSQWTKHCSGQVKAESGPLATGTSPEAYSRIVKGDRWFDAVSRQGLDLGQDFLNLSEITASTTKHEARCILSSKNYSSASLSPYRIHPAVIDGILQLTSVAAANGLTLKHRNFLPVSCDQLLVSRVTEDFVADVGVSRMGRESTSSRLFNGKGVLNGEEVLQFEGLEMRAARMAGENEETADPHAASRLIWAADIDFVDEQSLFKPPPGSTEHAKALQEVGELSIQRIHERLANIALETPHHHDYARWIGSRASSPDDLTHSHRSLDSLAADLVESDIRPIAQVLEAVTTNIDSILNGTPWESFLDHDVVANFRHLLPQIDSSPFFKALGHYKPNLRILEIASWSNSPSHATIKSLQANGHNLWSQYTFASETLLPSEERPAQYAGVEYVALDISRDLAAQGFQERQYDIIVVNGSLRRTQALGDSLHNIRSLLHPDGRLLVQGLCLPTDWVTVVLGSVPGYKFEDPDARNASLHADAACWQHKLETAGFGSIQTITFNSHEGLQSDAVLLARSNDVHTNGVSKNVTLLVSDKTESHPNIEKCLLQHGYKLTKVTLKDTPPPATNILSLLDLDGPFFENIADQDYQDFQTFLAKLQNAGTLWVTKPCHIRVRDPRYAQVIGLARVIRTELLIDFATCEVDDFDASLPLVCNVFDKFCNRNDHDALNPDFEFAIDNGIINISRYLPFTLADNFLQQEESERMKIVSGTPGRLSSLRWEHQPEPAALGTHEVEIEMHAVGLNCKDVLVGMNLIDHVGRYNGLEGAGIIRRVGTDVEDFQPGDRVVAMDHQMLSTLAITHENMCVKIPDSIEFMDAATMFNVYATVQQSLIRIGRLQKGESLLIHSACGGVGLAAIQIAQIIGAEIYATVGSDTKAQYLVDTFGIPRNRIFYSRDNFFVKDLYRETGGKGVDQVLNSLSGDLLHETWKCVAPHGKLIEIGKLRSTLPSLSIITDSPSRLMTETLEYLAKGVIKPIPIAKEFDASSVPDAFEHLLPGQHIGRVGIRIRDANGRLTVDPGTCSKASRQLHFNSTESYFLVGGLGGLGRAIATWMVELGARHLTFFGRSAGKSDDDQAFIKELKSIGVTVNTVRGSVTEIKDVTRAVEAAGPTLKGVLQLSTAQADDNFYAITKEQWDYSVGPKVNGTWNLHHATANLSLDFFVLASSLAAAVGMPGQANYAAGNSFLDAFVQYRSNLGLACSAIDIGAVADIGLLADKAALQRSAQLVGNKTVDEQELLDAMALAMIASIPPKTPDTRRQSFADPNVFVLGMASREPLDSSSNRTVWKKDRRMAIYHNKDGKAQQSTSANDPLKVYLAQTQADPSILRTPEAGKFFAREIGSRLFDLLIKDGSELDISVPLEDLGLDSLVAIELRAWCRQAFGVDVSVLEMLSVENLDMLGALMAKKLLQTVVGKGEKE</sequence>
<dbReference type="Gene3D" id="1.10.1200.10">
    <property type="entry name" value="ACP-like"/>
    <property type="match status" value="1"/>
</dbReference>
<dbReference type="Pfam" id="PF00550">
    <property type="entry name" value="PP-binding"/>
    <property type="match status" value="1"/>
</dbReference>
<keyword evidence="5" id="KW-0511">Multifunctional enzyme</keyword>
<evidence type="ECO:0000256" key="2">
    <source>
        <dbReference type="ARBA" id="ARBA00022553"/>
    </source>
</evidence>
<dbReference type="SMART" id="SM00827">
    <property type="entry name" value="PKS_AT"/>
    <property type="match status" value="1"/>
</dbReference>
<dbReference type="Gene3D" id="3.40.47.10">
    <property type="match status" value="1"/>
</dbReference>
<evidence type="ECO:0000256" key="7">
    <source>
        <dbReference type="PROSITE-ProRule" id="PRU01363"/>
    </source>
</evidence>
<dbReference type="InterPro" id="IPR013154">
    <property type="entry name" value="ADH-like_N"/>
</dbReference>
<keyword evidence="2" id="KW-0597">Phosphoprotein</keyword>
<dbReference type="InterPro" id="IPR016039">
    <property type="entry name" value="Thiolase-like"/>
</dbReference>
<dbReference type="InterPro" id="IPR014030">
    <property type="entry name" value="Ketoacyl_synth_N"/>
</dbReference>
<dbReference type="Pfam" id="PF14765">
    <property type="entry name" value="PS-DH"/>
    <property type="match status" value="1"/>
</dbReference>
<evidence type="ECO:0000256" key="1">
    <source>
        <dbReference type="ARBA" id="ARBA00022450"/>
    </source>
</evidence>
<accession>A0ABR0EBY3</accession>
<evidence type="ECO:0000256" key="3">
    <source>
        <dbReference type="ARBA" id="ARBA00022679"/>
    </source>
</evidence>
<evidence type="ECO:0000313" key="11">
    <source>
        <dbReference type="EMBL" id="KAK4498761.1"/>
    </source>
</evidence>
<keyword evidence="3" id="KW-0808">Transferase</keyword>
<dbReference type="PANTHER" id="PTHR43775">
    <property type="entry name" value="FATTY ACID SYNTHASE"/>
    <property type="match status" value="1"/>
</dbReference>
<dbReference type="InterPro" id="IPR036291">
    <property type="entry name" value="NAD(P)-bd_dom_sf"/>
</dbReference>
<dbReference type="Gene3D" id="3.30.70.3290">
    <property type="match status" value="1"/>
</dbReference>
<dbReference type="SMART" id="SM00826">
    <property type="entry name" value="PKS_DH"/>
    <property type="match status" value="1"/>
</dbReference>
<dbReference type="Pfam" id="PF00107">
    <property type="entry name" value="ADH_zinc_N"/>
    <property type="match status" value="1"/>
</dbReference>
<dbReference type="Pfam" id="PF02801">
    <property type="entry name" value="Ketoacyl-synt_C"/>
    <property type="match status" value="1"/>
</dbReference>
<dbReference type="InterPro" id="IPR050091">
    <property type="entry name" value="PKS_NRPS_Biosynth_Enz"/>
</dbReference>
<dbReference type="Pfam" id="PF08659">
    <property type="entry name" value="KR"/>
    <property type="match status" value="1"/>
</dbReference>
<comment type="caution">
    <text evidence="11">The sequence shown here is derived from an EMBL/GenBank/DDBJ whole genome shotgun (WGS) entry which is preliminary data.</text>
</comment>
<dbReference type="InterPro" id="IPR013968">
    <property type="entry name" value="PKS_KR"/>
</dbReference>
<dbReference type="InterPro" id="IPR032821">
    <property type="entry name" value="PKS_assoc"/>
</dbReference>
<dbReference type="InterPro" id="IPR011032">
    <property type="entry name" value="GroES-like_sf"/>
</dbReference>
<dbReference type="InterPro" id="IPR016036">
    <property type="entry name" value="Malonyl_transacylase_ACP-bd"/>
</dbReference>
<dbReference type="SMART" id="SM00825">
    <property type="entry name" value="PKS_KS"/>
    <property type="match status" value="1"/>
</dbReference>
<dbReference type="PROSITE" id="PS52019">
    <property type="entry name" value="PKS_MFAS_DH"/>
    <property type="match status" value="1"/>
</dbReference>
<dbReference type="Gene3D" id="3.10.129.110">
    <property type="entry name" value="Polyketide synthase dehydratase"/>
    <property type="match status" value="1"/>
</dbReference>
<keyword evidence="12" id="KW-1185">Reference proteome</keyword>
<feature type="active site" description="Proton acceptor; for dehydratase activity" evidence="7">
    <location>
        <position position="630"/>
    </location>
</feature>
<dbReference type="CDD" id="cd05195">
    <property type="entry name" value="enoyl_red"/>
    <property type="match status" value="1"/>
</dbReference>
<evidence type="ECO:0000259" key="8">
    <source>
        <dbReference type="PROSITE" id="PS50075"/>
    </source>
</evidence>
<dbReference type="Pfam" id="PF08240">
    <property type="entry name" value="ADH_N"/>
    <property type="match status" value="1"/>
</dbReference>
<dbReference type="Gene3D" id="3.40.366.10">
    <property type="entry name" value="Malonyl-Coenzyme A Acyl Carrier Protein, domain 2"/>
    <property type="match status" value="1"/>
</dbReference>
<dbReference type="SMART" id="SM00822">
    <property type="entry name" value="PKS_KR"/>
    <property type="match status" value="1"/>
</dbReference>
<evidence type="ECO:0000259" key="9">
    <source>
        <dbReference type="PROSITE" id="PS52004"/>
    </source>
</evidence>
<feature type="domain" description="PKS/mFAS DH" evidence="10">
    <location>
        <begin position="594"/>
        <end position="885"/>
    </location>
</feature>
<feature type="region of interest" description="N-terminal hotdog fold" evidence="7">
    <location>
        <begin position="594"/>
        <end position="727"/>
    </location>
</feature>
<dbReference type="InterPro" id="IPR014043">
    <property type="entry name" value="Acyl_transferase_dom"/>
</dbReference>
<dbReference type="SUPFAM" id="SSF53901">
    <property type="entry name" value="Thiolase-like"/>
    <property type="match status" value="1"/>
</dbReference>
<dbReference type="Pfam" id="PF21089">
    <property type="entry name" value="PKS_DH_N"/>
    <property type="match status" value="1"/>
</dbReference>
<feature type="active site" description="Proton donor; for dehydratase activity" evidence="7">
    <location>
        <position position="800"/>
    </location>
</feature>
<dbReference type="InterPro" id="IPR049551">
    <property type="entry name" value="PKS_DH_C"/>
</dbReference>
<organism evidence="11 12">
    <name type="scientific">Zasmidium cellare</name>
    <name type="common">Wine cellar mold</name>
    <name type="synonym">Racodium cellare</name>
    <dbReference type="NCBI Taxonomy" id="395010"/>
    <lineage>
        <taxon>Eukaryota</taxon>
        <taxon>Fungi</taxon>
        <taxon>Dikarya</taxon>
        <taxon>Ascomycota</taxon>
        <taxon>Pezizomycotina</taxon>
        <taxon>Dothideomycetes</taxon>
        <taxon>Dothideomycetidae</taxon>
        <taxon>Mycosphaerellales</taxon>
        <taxon>Mycosphaerellaceae</taxon>
        <taxon>Zasmidium</taxon>
    </lineage>
</organism>
<dbReference type="Pfam" id="PF16197">
    <property type="entry name" value="KAsynt_C_assoc"/>
    <property type="match status" value="1"/>
</dbReference>
<dbReference type="SMART" id="SM00829">
    <property type="entry name" value="PKS_ER"/>
    <property type="match status" value="1"/>
</dbReference>
<gene>
    <name evidence="11" type="ORF">PRZ48_009271</name>
</gene>
<dbReference type="SUPFAM" id="SSF50129">
    <property type="entry name" value="GroES-like"/>
    <property type="match status" value="1"/>
</dbReference>
<dbReference type="Gene3D" id="3.90.180.10">
    <property type="entry name" value="Medium-chain alcohol dehydrogenases, catalytic domain"/>
    <property type="match status" value="1"/>
</dbReference>
<dbReference type="InterPro" id="IPR042104">
    <property type="entry name" value="PKS_dehydratase_sf"/>
</dbReference>
<evidence type="ECO:0008006" key="13">
    <source>
        <dbReference type="Google" id="ProtNLM"/>
    </source>
</evidence>
<dbReference type="InterPro" id="IPR036736">
    <property type="entry name" value="ACP-like_sf"/>
</dbReference>
<dbReference type="Gene3D" id="3.40.50.720">
    <property type="entry name" value="NAD(P)-binding Rossmann-like Domain"/>
    <property type="match status" value="1"/>
</dbReference>
<name>A0ABR0EBY3_ZASCE</name>
<feature type="domain" description="Carrier" evidence="8">
    <location>
        <begin position="2034"/>
        <end position="2111"/>
    </location>
</feature>
<dbReference type="PROSITE" id="PS50075">
    <property type="entry name" value="CARRIER"/>
    <property type="match status" value="1"/>
</dbReference>
<dbReference type="SUPFAM" id="SSF51735">
    <property type="entry name" value="NAD(P)-binding Rossmann-fold domains"/>
    <property type="match status" value="2"/>
</dbReference>
<dbReference type="InterPro" id="IPR016035">
    <property type="entry name" value="Acyl_Trfase/lysoPLipase"/>
</dbReference>
<dbReference type="InterPro" id="IPR049552">
    <property type="entry name" value="PKS_DH_N"/>
</dbReference>
<dbReference type="InterPro" id="IPR013149">
    <property type="entry name" value="ADH-like_C"/>
</dbReference>
<dbReference type="Proteomes" id="UP001305779">
    <property type="component" value="Unassembled WGS sequence"/>
</dbReference>
<proteinExistence type="predicted"/>
<dbReference type="SUPFAM" id="SSF52151">
    <property type="entry name" value="FabD/lysophospholipase-like"/>
    <property type="match status" value="1"/>
</dbReference>
<dbReference type="InterPro" id="IPR020806">
    <property type="entry name" value="PKS_PP-bd"/>
</dbReference>
<dbReference type="EMBL" id="JAXOVC010000007">
    <property type="protein sequence ID" value="KAK4498761.1"/>
    <property type="molecule type" value="Genomic_DNA"/>
</dbReference>